<sequence length="258" mass="28783">MPAPIRSLTEPRGRRGHVGREGAIFQRQQTRKHAFLSSDCCPVNLLGRDLMLSLGISLISTPDGLQVVRSMPAYMSFVQYSSSIPLHVYEWKFPLSLATDMLNMAHAIMPEYAQFVSPEQLHCTAYVSQGPDPECDNEFSAEVKDSLHCFALFWSESRSVISVTLSSAQQRLFLVENSHPHIALSKSPSEEWKDLGLFTLKCNSISDWEPTGDTKILCSPSTALREVPPSLWARGKYDVGLIKNAQPVVITPKSSYRP</sequence>
<dbReference type="Proteomes" id="UP000831701">
    <property type="component" value="Chromosome 6"/>
</dbReference>
<protein>
    <submittedName>
        <fullName evidence="1">Uncharacterized protein</fullName>
    </submittedName>
</protein>
<reference evidence="1" key="1">
    <citation type="submission" date="2022-04" db="EMBL/GenBank/DDBJ databases">
        <title>Jade perch genome.</title>
        <authorList>
            <person name="Chao B."/>
        </authorList>
    </citation>
    <scope>NUCLEOTIDE SEQUENCE</scope>
    <source>
        <strain evidence="1">CB-2022</strain>
    </source>
</reference>
<accession>A0ACB8WS86</accession>
<proteinExistence type="predicted"/>
<organism evidence="1 2">
    <name type="scientific">Scortum barcoo</name>
    <name type="common">barcoo grunter</name>
    <dbReference type="NCBI Taxonomy" id="214431"/>
    <lineage>
        <taxon>Eukaryota</taxon>
        <taxon>Metazoa</taxon>
        <taxon>Chordata</taxon>
        <taxon>Craniata</taxon>
        <taxon>Vertebrata</taxon>
        <taxon>Euteleostomi</taxon>
        <taxon>Actinopterygii</taxon>
        <taxon>Neopterygii</taxon>
        <taxon>Teleostei</taxon>
        <taxon>Neoteleostei</taxon>
        <taxon>Acanthomorphata</taxon>
        <taxon>Eupercaria</taxon>
        <taxon>Centrarchiformes</taxon>
        <taxon>Terapontoidei</taxon>
        <taxon>Terapontidae</taxon>
        <taxon>Scortum</taxon>
    </lineage>
</organism>
<keyword evidence="2" id="KW-1185">Reference proteome</keyword>
<dbReference type="EMBL" id="CM041536">
    <property type="protein sequence ID" value="KAI3370910.1"/>
    <property type="molecule type" value="Genomic_DNA"/>
</dbReference>
<gene>
    <name evidence="1" type="ORF">L3Q82_007427</name>
</gene>
<name>A0ACB8WS86_9TELE</name>
<comment type="caution">
    <text evidence="1">The sequence shown here is derived from an EMBL/GenBank/DDBJ whole genome shotgun (WGS) entry which is preliminary data.</text>
</comment>
<evidence type="ECO:0000313" key="1">
    <source>
        <dbReference type="EMBL" id="KAI3370910.1"/>
    </source>
</evidence>
<evidence type="ECO:0000313" key="2">
    <source>
        <dbReference type="Proteomes" id="UP000831701"/>
    </source>
</evidence>